<evidence type="ECO:0000313" key="4">
    <source>
        <dbReference type="Proteomes" id="UP001054821"/>
    </source>
</evidence>
<dbReference type="Gramene" id="VVA28875">
    <property type="protein sequence ID" value="VVA28875"/>
    <property type="gene ID" value="Prudul26B020262"/>
</dbReference>
<gene>
    <name evidence="2" type="ORF">ALMOND_2B020262</name>
    <name evidence="1" type="ORF">L3X38_036757</name>
</gene>
<dbReference type="InParanoid" id="A0A5E4FLU8"/>
<sequence>MIQRISPNQVNFVPRRYITDNILIAQELMHKFRTSKGKKGFIAWKVDLFKAYGRLNWHFIKNMLEKVPLAWDPPRNGDFKLNVDGMRKIVTSDIGVGGVIRNSIGEWIDFAVVVTLIMNPETAGTHPLAGLLYGRWDLMKKISTCAIQHVY</sequence>
<dbReference type="Proteomes" id="UP001054821">
    <property type="component" value="Chromosome 7"/>
</dbReference>
<organism evidence="2 3">
    <name type="scientific">Prunus dulcis</name>
    <name type="common">Almond</name>
    <name type="synonym">Amygdalus dulcis</name>
    <dbReference type="NCBI Taxonomy" id="3755"/>
    <lineage>
        <taxon>Eukaryota</taxon>
        <taxon>Viridiplantae</taxon>
        <taxon>Streptophyta</taxon>
        <taxon>Embryophyta</taxon>
        <taxon>Tracheophyta</taxon>
        <taxon>Spermatophyta</taxon>
        <taxon>Magnoliopsida</taxon>
        <taxon>eudicotyledons</taxon>
        <taxon>Gunneridae</taxon>
        <taxon>Pentapetalae</taxon>
        <taxon>rosids</taxon>
        <taxon>fabids</taxon>
        <taxon>Rosales</taxon>
        <taxon>Rosaceae</taxon>
        <taxon>Amygdaloideae</taxon>
        <taxon>Amygdaleae</taxon>
        <taxon>Prunus</taxon>
    </lineage>
</organism>
<reference evidence="1 4" key="3">
    <citation type="journal article" date="2022" name="G3 (Bethesda)">
        <title>Whole-genome sequence and methylome profiling of the almond [Prunus dulcis (Mill.) D.A. Webb] cultivar 'Nonpareil'.</title>
        <authorList>
            <person name="D'Amico-Willman K.M."/>
            <person name="Ouma W.Z."/>
            <person name="Meulia T."/>
            <person name="Sideli G.M."/>
            <person name="Gradziel T.M."/>
            <person name="Fresnedo-Ramirez J."/>
        </authorList>
    </citation>
    <scope>NUCLEOTIDE SEQUENCE [LARGE SCALE GENOMIC DNA]</scope>
    <source>
        <strain evidence="1">Clone GOH B32 T37-40</strain>
    </source>
</reference>
<evidence type="ECO:0000313" key="1">
    <source>
        <dbReference type="EMBL" id="KAI5317050.1"/>
    </source>
</evidence>
<dbReference type="EMBL" id="JAJFAZ020000007">
    <property type="protein sequence ID" value="KAI5317050.1"/>
    <property type="molecule type" value="Genomic_DNA"/>
</dbReference>
<accession>A0A5E4FLU8</accession>
<name>A0A5E4FLU8_PRUDU</name>
<dbReference type="AlphaFoldDB" id="A0A5E4FLU8"/>
<dbReference type="EMBL" id="CABIKO010000152">
    <property type="protein sequence ID" value="VVA28875.1"/>
    <property type="molecule type" value="Genomic_DNA"/>
</dbReference>
<proteinExistence type="predicted"/>
<reference evidence="2" key="1">
    <citation type="submission" date="2019-07" db="EMBL/GenBank/DDBJ databases">
        <authorList>
            <person name="Alioto T."/>
            <person name="Alioto T."/>
            <person name="Gomez Garrido J."/>
        </authorList>
    </citation>
    <scope>NUCLEOTIDE SEQUENCE</scope>
</reference>
<keyword evidence="4" id="KW-1185">Reference proteome</keyword>
<dbReference type="Proteomes" id="UP000327085">
    <property type="component" value="Chromosome 7"/>
</dbReference>
<reference evidence="3" key="2">
    <citation type="journal article" date="2020" name="Plant J.">
        <title>Transposons played a major role in the diversification between the closely related almond and peach genomes: results from the almond genome sequence.</title>
        <authorList>
            <person name="Alioto T."/>
            <person name="Alexiou K.G."/>
            <person name="Bardil A."/>
            <person name="Barteri F."/>
            <person name="Castanera R."/>
            <person name="Cruz F."/>
            <person name="Dhingra A."/>
            <person name="Duval H."/>
            <person name="Fernandez I Marti A."/>
            <person name="Frias L."/>
            <person name="Galan B."/>
            <person name="Garcia J.L."/>
            <person name="Howad W."/>
            <person name="Gomez-Garrido J."/>
            <person name="Gut M."/>
            <person name="Julca I."/>
            <person name="Morata J."/>
            <person name="Puigdomenech P."/>
            <person name="Ribeca P."/>
            <person name="Rubio Cabetas M.J."/>
            <person name="Vlasova A."/>
            <person name="Wirthensohn M."/>
            <person name="Garcia-Mas J."/>
            <person name="Gabaldon T."/>
            <person name="Casacuberta J.M."/>
            <person name="Arus P."/>
        </authorList>
    </citation>
    <scope>NUCLEOTIDE SEQUENCE [LARGE SCALE GENOMIC DNA]</scope>
    <source>
        <strain evidence="3">cv. Texas</strain>
    </source>
</reference>
<evidence type="ECO:0000313" key="2">
    <source>
        <dbReference type="EMBL" id="VVA28875.1"/>
    </source>
</evidence>
<protein>
    <submittedName>
        <fullName evidence="2">PREDICTED: reverse mRNAase</fullName>
    </submittedName>
</protein>
<evidence type="ECO:0000313" key="3">
    <source>
        <dbReference type="Proteomes" id="UP000327085"/>
    </source>
</evidence>